<name>A0A3B0VLD2_9ZZZZ</name>
<feature type="domain" description="Nucleotidyl transferase" evidence="1">
    <location>
        <begin position="7"/>
        <end position="200"/>
    </location>
</feature>
<feature type="non-terminal residue" evidence="2">
    <location>
        <position position="202"/>
    </location>
</feature>
<accession>A0A3B0VLD2</accession>
<dbReference type="InterPro" id="IPR013446">
    <property type="entry name" value="G1P_cyt_trans-like"/>
</dbReference>
<evidence type="ECO:0000259" key="1">
    <source>
        <dbReference type="Pfam" id="PF00483"/>
    </source>
</evidence>
<dbReference type="Pfam" id="PF00483">
    <property type="entry name" value="NTP_transferase"/>
    <property type="match status" value="1"/>
</dbReference>
<dbReference type="EMBL" id="UOEU01000823">
    <property type="protein sequence ID" value="VAW41043.1"/>
    <property type="molecule type" value="Genomic_DNA"/>
</dbReference>
<dbReference type="SUPFAM" id="SSF53448">
    <property type="entry name" value="Nucleotide-diphospho-sugar transferases"/>
    <property type="match status" value="1"/>
</dbReference>
<sequence length="202" mass="22544">MSEIPVVIVCGGQGTRMGNTLTKKELIDIGGRPLLWHVMRIFSAYGHNRFILALGHLGGQVRRYFLEYEAMTQDVTIELANPASSNGQPTLKFSGEYEHPPWEVTLVDTGLETERAARVEKVADYLGNGRFFVAYGEAVANIDLAKLVQFHEENGRLATITGVQFRSHYGKVEADDSGQITDFIEKPTLPYWVNGGFMLFET</sequence>
<evidence type="ECO:0000313" key="2">
    <source>
        <dbReference type="EMBL" id="VAW41043.1"/>
    </source>
</evidence>
<dbReference type="AlphaFoldDB" id="A0A3B0VLD2"/>
<gene>
    <name evidence="2" type="ORF">MNBD_CHLOROFLEXI01-1676</name>
</gene>
<protein>
    <recommendedName>
        <fullName evidence="1">Nucleotidyl transferase domain-containing protein</fullName>
    </recommendedName>
</protein>
<dbReference type="PANTHER" id="PTHR47183">
    <property type="entry name" value="GLUCOSE-1-PHOSPHATE CYTIDYLYLTRANSFERASE-RELATED"/>
    <property type="match status" value="1"/>
</dbReference>
<dbReference type="PANTHER" id="PTHR47183:SF1">
    <property type="entry name" value="GLUCOSE-1-PHOSPHATE CYTIDYLYLTRANSFERASE"/>
    <property type="match status" value="1"/>
</dbReference>
<proteinExistence type="predicted"/>
<dbReference type="InterPro" id="IPR029044">
    <property type="entry name" value="Nucleotide-diphossugar_trans"/>
</dbReference>
<dbReference type="Gene3D" id="3.90.550.10">
    <property type="entry name" value="Spore Coat Polysaccharide Biosynthesis Protein SpsA, Chain A"/>
    <property type="match status" value="1"/>
</dbReference>
<dbReference type="InterPro" id="IPR005835">
    <property type="entry name" value="NTP_transferase_dom"/>
</dbReference>
<dbReference type="GO" id="GO:0047343">
    <property type="term" value="F:glucose-1-phosphate cytidylyltransferase activity"/>
    <property type="evidence" value="ECO:0007669"/>
    <property type="project" value="InterPro"/>
</dbReference>
<organism evidence="2">
    <name type="scientific">hydrothermal vent metagenome</name>
    <dbReference type="NCBI Taxonomy" id="652676"/>
    <lineage>
        <taxon>unclassified sequences</taxon>
        <taxon>metagenomes</taxon>
        <taxon>ecological metagenomes</taxon>
    </lineage>
</organism>
<reference evidence="2" key="1">
    <citation type="submission" date="2018-06" db="EMBL/GenBank/DDBJ databases">
        <authorList>
            <person name="Zhirakovskaya E."/>
        </authorList>
    </citation>
    <scope>NUCLEOTIDE SEQUENCE</scope>
</reference>